<keyword evidence="3 11" id="KW-0378">Hydrolase</keyword>
<accession>A0A846RSG2</accession>
<evidence type="ECO:0000256" key="6">
    <source>
        <dbReference type="ARBA" id="ARBA00023295"/>
    </source>
</evidence>
<dbReference type="Proteomes" id="UP000547458">
    <property type="component" value="Unassembled WGS sequence"/>
</dbReference>
<sequence length="448" mass="47760">MKLAVIGGGGFRVPLVYRALSTGTFRGLIDDVALYDDDPSRAAAIARVTADMPLPADARPPRVNVSASLEEALAGAVVVFAAIRPGGAAGRVLDERVALSHGVLGQETVGAGGLSYALRSVPAMLDLAENITRICPEAWLINFTNPAGIITEALQPLLGRRVIGICDSASGLVRRAAAAAGGSLPLGTLTGVDYVGLNHLGWLRQLEYDGGDLLPGLLTDPARLATFEEGRVFGPELLSTLGALPNEYLFYYYFHAEARRALASAAETRGEALQQQQEGLYPQLLSGERPYARWESARRKREEGYLAEARPAEESRNEEDLAGGGYEQVALNVMHALLTGVSTELIVNVRNGNAIAEVPADVVVEVPARIDAHGATALPITPPSLHQLGLMAQVKGVEQDLIAAVVHGDRTLALRAFALHPLIDSAHTARRLLAKYEEAFPSLRGLWR</sequence>
<feature type="binding site" evidence="8">
    <location>
        <position position="145"/>
    </location>
    <ligand>
        <name>substrate</name>
    </ligand>
</feature>
<gene>
    <name evidence="13" type="ORF">BJ994_002183</name>
</gene>
<dbReference type="Pfam" id="PF11975">
    <property type="entry name" value="Glyco_hydro_4C"/>
    <property type="match status" value="1"/>
</dbReference>
<evidence type="ECO:0000256" key="4">
    <source>
        <dbReference type="ARBA" id="ARBA00023027"/>
    </source>
</evidence>
<dbReference type="InterPro" id="IPR015955">
    <property type="entry name" value="Lactate_DH/Glyco_Ohase_4_C"/>
</dbReference>
<dbReference type="EMBL" id="JAATJL010000001">
    <property type="protein sequence ID" value="NJC23107.1"/>
    <property type="molecule type" value="Genomic_DNA"/>
</dbReference>
<dbReference type="PROSITE" id="PS01324">
    <property type="entry name" value="GLYCOSYL_HYDROL_F4"/>
    <property type="match status" value="1"/>
</dbReference>
<feature type="active site" description="Proton acceptor" evidence="7">
    <location>
        <position position="248"/>
    </location>
</feature>
<dbReference type="AlphaFoldDB" id="A0A846RSG2"/>
<evidence type="ECO:0000256" key="3">
    <source>
        <dbReference type="ARBA" id="ARBA00022801"/>
    </source>
</evidence>
<keyword evidence="9" id="KW-0408">Iron</keyword>
<evidence type="ECO:0000256" key="1">
    <source>
        <dbReference type="ARBA" id="ARBA00010141"/>
    </source>
</evidence>
<keyword evidence="14" id="KW-1185">Reference proteome</keyword>
<feature type="binding site" evidence="9">
    <location>
        <position position="199"/>
    </location>
    <ligand>
        <name>Mn(2+)</name>
        <dbReference type="ChEBI" id="CHEBI:29035"/>
    </ligand>
</feature>
<organism evidence="13 14">
    <name type="scientific">Arthrobacter pigmenti</name>
    <dbReference type="NCBI Taxonomy" id="271432"/>
    <lineage>
        <taxon>Bacteria</taxon>
        <taxon>Bacillati</taxon>
        <taxon>Actinomycetota</taxon>
        <taxon>Actinomycetes</taxon>
        <taxon>Micrococcales</taxon>
        <taxon>Micrococcaceae</taxon>
        <taxon>Arthrobacter</taxon>
    </lineage>
</organism>
<dbReference type="Gene3D" id="3.40.50.720">
    <property type="entry name" value="NAD(P)-binding Rossmann-like Domain"/>
    <property type="match status" value="1"/>
</dbReference>
<dbReference type="SUPFAM" id="SSF56327">
    <property type="entry name" value="LDH C-terminal domain-like"/>
    <property type="match status" value="1"/>
</dbReference>
<evidence type="ECO:0000256" key="7">
    <source>
        <dbReference type="PIRSR" id="PIRSR601088-1"/>
    </source>
</evidence>
<evidence type="ECO:0000256" key="5">
    <source>
        <dbReference type="ARBA" id="ARBA00023211"/>
    </source>
</evidence>
<dbReference type="Gene3D" id="3.90.110.10">
    <property type="entry name" value="Lactate dehydrogenase/glycoside hydrolase, family 4, C-terminal"/>
    <property type="match status" value="1"/>
</dbReference>
<dbReference type="GO" id="GO:0005975">
    <property type="term" value="P:carbohydrate metabolic process"/>
    <property type="evidence" value="ECO:0007669"/>
    <property type="project" value="InterPro"/>
</dbReference>
<dbReference type="GO" id="GO:0016616">
    <property type="term" value="F:oxidoreductase activity, acting on the CH-OH group of donors, NAD or NADP as acceptor"/>
    <property type="evidence" value="ECO:0007669"/>
    <property type="project" value="InterPro"/>
</dbReference>
<evidence type="ECO:0000256" key="11">
    <source>
        <dbReference type="RuleBase" id="RU361152"/>
    </source>
</evidence>
<evidence type="ECO:0000313" key="13">
    <source>
        <dbReference type="EMBL" id="NJC23107.1"/>
    </source>
</evidence>
<feature type="binding site" evidence="9">
    <location>
        <position position="166"/>
    </location>
    <ligand>
        <name>Mn(2+)</name>
        <dbReference type="ChEBI" id="CHEBI:29035"/>
    </ligand>
</feature>
<dbReference type="InterPro" id="IPR036291">
    <property type="entry name" value="NAD(P)-bd_dom_sf"/>
</dbReference>
<evidence type="ECO:0000256" key="2">
    <source>
        <dbReference type="ARBA" id="ARBA00022723"/>
    </source>
</evidence>
<dbReference type="RefSeq" id="WP_167994090.1">
    <property type="nucleotide sequence ID" value="NZ_JAATJL010000001.1"/>
</dbReference>
<dbReference type="EC" id="3.2.1.86" evidence="13"/>
<dbReference type="GO" id="GO:0046872">
    <property type="term" value="F:metal ion binding"/>
    <property type="evidence" value="ECO:0007669"/>
    <property type="project" value="UniProtKB-KW"/>
</dbReference>
<dbReference type="InterPro" id="IPR022616">
    <property type="entry name" value="Glyco_hydro_4_C"/>
</dbReference>
<feature type="domain" description="Glycosyl hydrolase family 4 C-terminal" evidence="12">
    <location>
        <begin position="194"/>
        <end position="423"/>
    </location>
</feature>
<evidence type="ECO:0000256" key="9">
    <source>
        <dbReference type="PIRSR" id="PIRSR601088-3"/>
    </source>
</evidence>
<feature type="binding site" evidence="8">
    <location>
        <position position="91"/>
    </location>
    <ligand>
        <name>substrate</name>
    </ligand>
</feature>
<dbReference type="InterPro" id="IPR019802">
    <property type="entry name" value="GlycHydrolase_4_CS"/>
</dbReference>
<evidence type="ECO:0000259" key="12">
    <source>
        <dbReference type="Pfam" id="PF11975"/>
    </source>
</evidence>
<dbReference type="SUPFAM" id="SSF51735">
    <property type="entry name" value="NAD(P)-binding Rossmann-fold domains"/>
    <property type="match status" value="1"/>
</dbReference>
<dbReference type="Pfam" id="PF02056">
    <property type="entry name" value="Glyco_hydro_4"/>
    <property type="match status" value="1"/>
</dbReference>
<keyword evidence="9" id="KW-0170">Cobalt</keyword>
<dbReference type="InterPro" id="IPR001088">
    <property type="entry name" value="Glyco_hydro_4"/>
</dbReference>
<dbReference type="PANTHER" id="PTHR32092">
    <property type="entry name" value="6-PHOSPHO-BETA-GLUCOSIDASE-RELATED"/>
    <property type="match status" value="1"/>
</dbReference>
<feature type="active site" description="Proton donor" evidence="7">
    <location>
        <position position="167"/>
    </location>
</feature>
<evidence type="ECO:0000313" key="14">
    <source>
        <dbReference type="Proteomes" id="UP000547458"/>
    </source>
</evidence>
<comment type="cofactor">
    <cofactor evidence="11">
        <name>NAD(+)</name>
        <dbReference type="ChEBI" id="CHEBI:57540"/>
    </cofactor>
    <text evidence="11">Binds 1 NAD(+) per subunit.</text>
</comment>
<dbReference type="PANTHER" id="PTHR32092:SF5">
    <property type="entry name" value="6-PHOSPHO-BETA-GLUCOSIDASE"/>
    <property type="match status" value="1"/>
</dbReference>
<proteinExistence type="inferred from homology"/>
<reference evidence="13 14" key="1">
    <citation type="submission" date="2020-03" db="EMBL/GenBank/DDBJ databases">
        <title>Sequencing the genomes of 1000 actinobacteria strains.</title>
        <authorList>
            <person name="Klenk H.-P."/>
        </authorList>
    </citation>
    <scope>NUCLEOTIDE SEQUENCE [LARGE SCALE GENOMIC DNA]</scope>
    <source>
        <strain evidence="13 14">DSM 16403</strain>
    </source>
</reference>
<name>A0A846RSG2_9MICC</name>
<dbReference type="GO" id="GO:0008706">
    <property type="term" value="F:6-phospho-beta-glucosidase activity"/>
    <property type="evidence" value="ECO:0007669"/>
    <property type="project" value="UniProtKB-EC"/>
</dbReference>
<keyword evidence="4 11" id="KW-0520">NAD</keyword>
<comment type="similarity">
    <text evidence="1 11">Belongs to the glycosyl hydrolase 4 family.</text>
</comment>
<evidence type="ECO:0000256" key="8">
    <source>
        <dbReference type="PIRSR" id="PIRSR601088-2"/>
    </source>
</evidence>
<keyword evidence="2 9" id="KW-0479">Metal-binding</keyword>
<evidence type="ECO:0000256" key="10">
    <source>
        <dbReference type="PIRSR" id="PIRSR601088-4"/>
    </source>
</evidence>
<comment type="caution">
    <text evidence="13">The sequence shown here is derived from an EMBL/GenBank/DDBJ whole genome shotgun (WGS) entry which is preliminary data.</text>
</comment>
<keyword evidence="9" id="KW-0533">Nickel</keyword>
<dbReference type="PRINTS" id="PR00732">
    <property type="entry name" value="GLHYDRLASE4"/>
</dbReference>
<feature type="site" description="Increases basicity of active site Tyr" evidence="10">
    <location>
        <position position="107"/>
    </location>
</feature>
<protein>
    <submittedName>
        <fullName evidence="13">6-phospho-beta-glucosidase</fullName>
        <ecNumber evidence="13">3.2.1.86</ecNumber>
    </submittedName>
</protein>
<keyword evidence="6 11" id="KW-0326">Glycosidase</keyword>
<keyword evidence="5 9" id="KW-0464">Manganese</keyword>